<reference evidence="4" key="1">
    <citation type="submission" date="2016-02" db="EMBL/GenBank/DDBJ databases">
        <authorList>
            <person name="Holder M.E."/>
            <person name="Ajami N.J."/>
            <person name="Petrosino J.F."/>
        </authorList>
    </citation>
    <scope>NUCLEOTIDE SEQUENCE [LARGE SCALE GENOMIC DNA]</scope>
    <source>
        <strain evidence="4">CCUG 45958</strain>
    </source>
</reference>
<evidence type="ECO:0000313" key="3">
    <source>
        <dbReference type="EMBL" id="AMD89486.1"/>
    </source>
</evidence>
<feature type="domain" description="Putative DnaT-like" evidence="2">
    <location>
        <begin position="3"/>
        <end position="191"/>
    </location>
</feature>
<evidence type="ECO:0000259" key="2">
    <source>
        <dbReference type="Pfam" id="PF20557"/>
    </source>
</evidence>
<dbReference type="AlphaFoldDB" id="A0A0X8JIV9"/>
<feature type="compositionally biased region" description="Polar residues" evidence="1">
    <location>
        <begin position="131"/>
        <end position="145"/>
    </location>
</feature>
<accession>A0A0X8JIV9</accession>
<gene>
    <name evidence="3" type="ORF">AXF13_04805</name>
</gene>
<dbReference type="Proteomes" id="UP000069241">
    <property type="component" value="Chromosome"/>
</dbReference>
<protein>
    <recommendedName>
        <fullName evidence="2">Putative DnaT-like domain-containing protein</fullName>
    </recommendedName>
</protein>
<organism evidence="3 4">
    <name type="scientific">Desulfovibrio fairfieldensis</name>
    <dbReference type="NCBI Taxonomy" id="44742"/>
    <lineage>
        <taxon>Bacteria</taxon>
        <taxon>Pseudomonadati</taxon>
        <taxon>Thermodesulfobacteriota</taxon>
        <taxon>Desulfovibrionia</taxon>
        <taxon>Desulfovibrionales</taxon>
        <taxon>Desulfovibrionaceae</taxon>
        <taxon>Desulfovibrio</taxon>
    </lineage>
</organism>
<dbReference type="KEGG" id="dfi:AXF13_04805"/>
<proteinExistence type="predicted"/>
<dbReference type="STRING" id="44742.AXF13_04805"/>
<dbReference type="InterPro" id="IPR046787">
    <property type="entry name" value="DnaT_2"/>
</dbReference>
<keyword evidence="4" id="KW-1185">Reference proteome</keyword>
<name>A0A0X8JIV9_9BACT</name>
<dbReference type="Pfam" id="PF20557">
    <property type="entry name" value="DnaT_2"/>
    <property type="match status" value="1"/>
</dbReference>
<dbReference type="EMBL" id="CP014229">
    <property type="protein sequence ID" value="AMD89486.1"/>
    <property type="molecule type" value="Genomic_DNA"/>
</dbReference>
<evidence type="ECO:0000256" key="1">
    <source>
        <dbReference type="SAM" id="MobiDB-lite"/>
    </source>
</evidence>
<feature type="region of interest" description="Disordered" evidence="1">
    <location>
        <begin position="124"/>
        <end position="145"/>
    </location>
</feature>
<dbReference type="RefSeq" id="WP_062251857.1">
    <property type="nucleotide sequence ID" value="NZ_CP014229.1"/>
</dbReference>
<evidence type="ECO:0000313" key="4">
    <source>
        <dbReference type="Proteomes" id="UP000069241"/>
    </source>
</evidence>
<sequence>MPTLIVEDGSMPEGANVYADLDAADAWLVPRGLWPATPVAVDAATGMETPDAGVVAAKKAALLRGADWLNALPGGRWKSEPVQEGRVMAFPRKAAPGIVPAAVRLANMELAAVIHGGSNPLAPLEHGGVIQSESRSSSKTVGPLTESASHSLNYAADAPPETYYPAVAGLLAPYLDVIPGKSAGGCMAVGRG</sequence>